<dbReference type="InterPro" id="IPR027271">
    <property type="entry name" value="Acetolactate_synth/TF_NikR_C"/>
</dbReference>
<dbReference type="EC" id="2.2.1.6" evidence="6"/>
<comment type="subunit">
    <text evidence="6">Dimer of large and small chains.</text>
</comment>
<comment type="function">
    <text evidence="6">Catalyzes the conversion of 2 pyruvate molecules into acetolactate in the first common step of the biosynthetic pathway of the branched-amino acids such as leucine, isoleucine, and valine.</text>
</comment>
<evidence type="ECO:0000313" key="9">
    <source>
        <dbReference type="Proteomes" id="UP000001107"/>
    </source>
</evidence>
<dbReference type="InterPro" id="IPR039557">
    <property type="entry name" value="AHAS_ACT"/>
</dbReference>
<dbReference type="GO" id="GO:0009097">
    <property type="term" value="P:isoleucine biosynthetic process"/>
    <property type="evidence" value="ECO:0007669"/>
    <property type="project" value="UniProtKB-UniRule"/>
</dbReference>
<dbReference type="HOGENOM" id="CLU_055003_1_3_2"/>
<dbReference type="UniPathway" id="UPA00049">
    <property type="reaction ID" value="UER00059"/>
</dbReference>
<dbReference type="Proteomes" id="UP000001107">
    <property type="component" value="Chromosome"/>
</dbReference>
<reference evidence="8" key="1">
    <citation type="submission" date="2007-06" db="EMBL/GenBank/DDBJ databases">
        <title>Complete sequence of Methanococcus vannielii SB.</title>
        <authorList>
            <consortium name="US DOE Joint Genome Institute"/>
            <person name="Copeland A."/>
            <person name="Lucas S."/>
            <person name="Lapidus A."/>
            <person name="Barry K."/>
            <person name="Glavina del Rio T."/>
            <person name="Dalin E."/>
            <person name="Tice H."/>
            <person name="Pitluck S."/>
            <person name="Chain P."/>
            <person name="Malfatti S."/>
            <person name="Shin M."/>
            <person name="Vergez L."/>
            <person name="Schmutz J."/>
            <person name="Larimer F."/>
            <person name="Land M."/>
            <person name="Hauser L."/>
            <person name="Kyrpides N."/>
            <person name="Anderson I."/>
            <person name="Sieprawska-Lupa M."/>
            <person name="Whitman W.B."/>
            <person name="Richardson P."/>
        </authorList>
    </citation>
    <scope>NUCLEOTIDE SEQUENCE [LARGE SCALE GENOMIC DNA]</scope>
    <source>
        <strain evidence="8">SB</strain>
    </source>
</reference>
<evidence type="ECO:0000259" key="7">
    <source>
        <dbReference type="PROSITE" id="PS51671"/>
    </source>
</evidence>
<dbReference type="PANTHER" id="PTHR30239">
    <property type="entry name" value="ACETOLACTATE SYNTHASE SMALL SUBUNIT"/>
    <property type="match status" value="1"/>
</dbReference>
<evidence type="ECO:0000256" key="5">
    <source>
        <dbReference type="ARBA" id="ARBA00023304"/>
    </source>
</evidence>
<organism evidence="8 9">
    <name type="scientific">Methanococcus vannielii (strain ATCC 35089 / DSM 1224 / JCM 13029 / OCM 148 / SB)</name>
    <dbReference type="NCBI Taxonomy" id="406327"/>
    <lineage>
        <taxon>Archaea</taxon>
        <taxon>Methanobacteriati</taxon>
        <taxon>Methanobacteriota</taxon>
        <taxon>Methanomada group</taxon>
        <taxon>Methanococci</taxon>
        <taxon>Methanococcales</taxon>
        <taxon>Methanococcaceae</taxon>
        <taxon>Methanococcus</taxon>
    </lineage>
</organism>
<dbReference type="KEGG" id="mvn:Mevan_1542"/>
<comment type="pathway">
    <text evidence="2 6">Amino-acid biosynthesis; L-valine biosynthesis; L-valine from pyruvate: step 1/4.</text>
</comment>
<dbReference type="SUPFAM" id="SSF55021">
    <property type="entry name" value="ACT-like"/>
    <property type="match status" value="2"/>
</dbReference>
<dbReference type="Pfam" id="PF10369">
    <property type="entry name" value="ALS_ss_C"/>
    <property type="match status" value="1"/>
</dbReference>
<accession>A6USG2</accession>
<feature type="domain" description="ACT" evidence="7">
    <location>
        <begin position="6"/>
        <end position="80"/>
    </location>
</feature>
<proteinExistence type="inferred from homology"/>
<dbReference type="AlphaFoldDB" id="A6USG2"/>
<dbReference type="Gene3D" id="3.30.70.260">
    <property type="match status" value="1"/>
</dbReference>
<evidence type="ECO:0000256" key="4">
    <source>
        <dbReference type="ARBA" id="ARBA00022605"/>
    </source>
</evidence>
<evidence type="ECO:0000256" key="3">
    <source>
        <dbReference type="ARBA" id="ARBA00006341"/>
    </source>
</evidence>
<comment type="similarity">
    <text evidence="3 6">Belongs to the acetolactate synthase small subunit family.</text>
</comment>
<dbReference type="InterPro" id="IPR019455">
    <property type="entry name" value="Acetolactate_synth_ssu_C"/>
</dbReference>
<evidence type="ECO:0000313" key="8">
    <source>
        <dbReference type="EMBL" id="ABR55434.1"/>
    </source>
</evidence>
<sequence>MEHKHIISVLVLHRPGVLQRISGLFTRRWFNISSITVGSTENPEIARMTIVVNGDDNVLEQVIKQLNKLVEVVKVTDLNSSKSVQRELCLVKVYAPTEDSKSQVIQYVNIFRGKIIDLSTETLTVEITGDEQKVNAFLDLVRPMGIKEIARTGLTALMRGSKILKSNKA</sequence>
<evidence type="ECO:0000256" key="6">
    <source>
        <dbReference type="RuleBase" id="RU368092"/>
    </source>
</evidence>
<dbReference type="Pfam" id="PF22629">
    <property type="entry name" value="ACT_AHAS_ss"/>
    <property type="match status" value="1"/>
</dbReference>
<dbReference type="NCBIfam" id="TIGR00119">
    <property type="entry name" value="acolac_sm"/>
    <property type="match status" value="1"/>
</dbReference>
<evidence type="ECO:0000256" key="1">
    <source>
        <dbReference type="ARBA" id="ARBA00004974"/>
    </source>
</evidence>
<dbReference type="InterPro" id="IPR002912">
    <property type="entry name" value="ACT_dom"/>
</dbReference>
<dbReference type="PROSITE" id="PS51671">
    <property type="entry name" value="ACT"/>
    <property type="match status" value="1"/>
</dbReference>
<dbReference type="GO" id="GO:0009099">
    <property type="term" value="P:L-valine biosynthetic process"/>
    <property type="evidence" value="ECO:0007669"/>
    <property type="project" value="UniProtKB-UniRule"/>
</dbReference>
<dbReference type="GO" id="GO:0005829">
    <property type="term" value="C:cytosol"/>
    <property type="evidence" value="ECO:0007669"/>
    <property type="project" value="TreeGrafter"/>
</dbReference>
<keyword evidence="9" id="KW-1185">Reference proteome</keyword>
<gene>
    <name evidence="8" type="ordered locus">Mevan_1542</name>
</gene>
<dbReference type="InterPro" id="IPR045865">
    <property type="entry name" value="ACT-like_dom_sf"/>
</dbReference>
<dbReference type="EMBL" id="CP000742">
    <property type="protein sequence ID" value="ABR55434.1"/>
    <property type="molecule type" value="Genomic_DNA"/>
</dbReference>
<dbReference type="OrthoDB" id="85792at2157"/>
<protein>
    <recommendedName>
        <fullName evidence="6">Acetolactate synthase small subunit</fullName>
        <shortName evidence="6">AHAS</shortName>
        <shortName evidence="6">ALS</shortName>
        <ecNumber evidence="6">2.2.1.6</ecNumber>
    </recommendedName>
    <alternativeName>
        <fullName evidence="6">Acetohydroxy-acid synthase small subunit</fullName>
    </alternativeName>
</protein>
<dbReference type="InterPro" id="IPR004789">
    <property type="entry name" value="Acetalactate_synth_ssu"/>
</dbReference>
<keyword evidence="4 6" id="KW-0028">Amino-acid biosynthesis</keyword>
<dbReference type="CDD" id="cd04878">
    <property type="entry name" value="ACT_AHAS"/>
    <property type="match status" value="1"/>
</dbReference>
<comment type="pathway">
    <text evidence="1 6">Amino-acid biosynthesis; L-isoleucine biosynthesis; L-isoleucine from 2-oxobutanoate: step 1/4.</text>
</comment>
<dbReference type="GO" id="GO:1990610">
    <property type="term" value="F:acetolactate synthase regulator activity"/>
    <property type="evidence" value="ECO:0007669"/>
    <property type="project" value="UniProtKB-UniRule"/>
</dbReference>
<dbReference type="RefSeq" id="WP_012066348.1">
    <property type="nucleotide sequence ID" value="NC_009634.1"/>
</dbReference>
<dbReference type="InterPro" id="IPR054480">
    <property type="entry name" value="AHAS_small-like_ACT"/>
</dbReference>
<dbReference type="Gene3D" id="3.30.70.1150">
    <property type="entry name" value="ACT-like. Chain A, domain 2"/>
    <property type="match status" value="1"/>
</dbReference>
<dbReference type="FunFam" id="3.30.70.1150:FF:000001">
    <property type="entry name" value="Acetolactate synthase small subunit"/>
    <property type="match status" value="1"/>
</dbReference>
<keyword evidence="5 6" id="KW-0100">Branched-chain amino acid biosynthesis</keyword>
<dbReference type="eggNOG" id="arCOG04445">
    <property type="taxonomic scope" value="Archaea"/>
</dbReference>
<dbReference type="PANTHER" id="PTHR30239:SF0">
    <property type="entry name" value="ACETOLACTATE SYNTHASE SMALL SUBUNIT 1, CHLOROPLASTIC"/>
    <property type="match status" value="1"/>
</dbReference>
<dbReference type="GO" id="GO:0003984">
    <property type="term" value="F:acetolactate synthase activity"/>
    <property type="evidence" value="ECO:0007669"/>
    <property type="project" value="UniProtKB-UniRule"/>
</dbReference>
<comment type="catalytic activity">
    <reaction evidence="6">
        <text>2 pyruvate + H(+) = (2S)-2-acetolactate + CO2</text>
        <dbReference type="Rhea" id="RHEA:25249"/>
        <dbReference type="ChEBI" id="CHEBI:15361"/>
        <dbReference type="ChEBI" id="CHEBI:15378"/>
        <dbReference type="ChEBI" id="CHEBI:16526"/>
        <dbReference type="ChEBI" id="CHEBI:58476"/>
        <dbReference type="EC" id="2.2.1.6"/>
    </reaction>
</comment>
<dbReference type="GeneID" id="5324971"/>
<name>A6USG2_METVS</name>
<dbReference type="NCBIfam" id="NF008864">
    <property type="entry name" value="PRK11895.1"/>
    <property type="match status" value="1"/>
</dbReference>
<dbReference type="FunFam" id="3.30.70.260:FF:000001">
    <property type="entry name" value="Acetolactate synthase, small subunit"/>
    <property type="match status" value="1"/>
</dbReference>
<evidence type="ECO:0000256" key="2">
    <source>
        <dbReference type="ARBA" id="ARBA00005025"/>
    </source>
</evidence>
<dbReference type="STRING" id="406327.Mevan_1542"/>
<keyword evidence="6" id="KW-0808">Transferase</keyword>
<dbReference type="UniPathway" id="UPA00047">
    <property type="reaction ID" value="UER00055"/>
</dbReference>